<organism evidence="10 11">
    <name type="scientific">Sphaerotilus mobilis</name>
    <dbReference type="NCBI Taxonomy" id="47994"/>
    <lineage>
        <taxon>Bacteria</taxon>
        <taxon>Pseudomonadati</taxon>
        <taxon>Pseudomonadota</taxon>
        <taxon>Betaproteobacteria</taxon>
        <taxon>Burkholderiales</taxon>
        <taxon>Sphaerotilaceae</taxon>
        <taxon>Sphaerotilus</taxon>
    </lineage>
</organism>
<evidence type="ECO:0000256" key="5">
    <source>
        <dbReference type="ARBA" id="ARBA00022764"/>
    </source>
</evidence>
<comment type="subcellular location">
    <subcellularLocation>
        <location evidence="1">Periplasm</location>
    </subcellularLocation>
</comment>
<dbReference type="InterPro" id="IPR013766">
    <property type="entry name" value="Thioredoxin_domain"/>
</dbReference>
<dbReference type="PROSITE" id="PS51318">
    <property type="entry name" value="TAT"/>
    <property type="match status" value="1"/>
</dbReference>
<feature type="chain" id="PRO_5020926262" description="Thiol:disulfide interchange protein DsbA" evidence="8">
    <location>
        <begin position="27"/>
        <end position="222"/>
    </location>
</feature>
<dbReference type="CDD" id="cd03019">
    <property type="entry name" value="DsbA_DsbA"/>
    <property type="match status" value="1"/>
</dbReference>
<sequence length="222" mass="24731">MMDRREWMQGSAALALLGGWAGSAAAQNFVEGKHYVKLPSQVPVTAPTGKIEVVEFFWYGCPHCNAFEPALDAWAKKLPADVAFRRVHVGFRPSFEPQQRLAATLEALGWFDAFQRKIFHAIHVQRQRLDRAEEIIDFIEKNGGDKAKFVEMYNSFGMQAKVRQGKQLAEAYKIDGVPALGIHGRFYTSPSLAGGDNTPEQEGGQRALALTDQLIARVRKNA</sequence>
<evidence type="ECO:0000259" key="9">
    <source>
        <dbReference type="PROSITE" id="PS51352"/>
    </source>
</evidence>
<dbReference type="AlphaFoldDB" id="A0A4Q7LKY1"/>
<keyword evidence="5" id="KW-0574">Periplasm</keyword>
<name>A0A4Q7LKY1_9BURK</name>
<dbReference type="InterPro" id="IPR023205">
    <property type="entry name" value="DsbA/DsbL"/>
</dbReference>
<evidence type="ECO:0000256" key="8">
    <source>
        <dbReference type="SAM" id="SignalP"/>
    </source>
</evidence>
<evidence type="ECO:0000256" key="7">
    <source>
        <dbReference type="ARBA" id="ARBA00023284"/>
    </source>
</evidence>
<dbReference type="GO" id="GO:0015036">
    <property type="term" value="F:disulfide oxidoreductase activity"/>
    <property type="evidence" value="ECO:0007669"/>
    <property type="project" value="UniProtKB-ARBA"/>
</dbReference>
<feature type="signal peptide" evidence="8">
    <location>
        <begin position="1"/>
        <end position="26"/>
    </location>
</feature>
<keyword evidence="4 8" id="KW-0732">Signal</keyword>
<evidence type="ECO:0000256" key="1">
    <source>
        <dbReference type="ARBA" id="ARBA00004418"/>
    </source>
</evidence>
<keyword evidence="7" id="KW-0676">Redox-active center</keyword>
<proteinExistence type="inferred from homology"/>
<evidence type="ECO:0000256" key="4">
    <source>
        <dbReference type="ARBA" id="ARBA00022729"/>
    </source>
</evidence>
<dbReference type="GO" id="GO:0042597">
    <property type="term" value="C:periplasmic space"/>
    <property type="evidence" value="ECO:0007669"/>
    <property type="project" value="UniProtKB-SubCell"/>
</dbReference>
<dbReference type="Gene3D" id="3.40.30.10">
    <property type="entry name" value="Glutaredoxin"/>
    <property type="match status" value="1"/>
</dbReference>
<dbReference type="Proteomes" id="UP000293433">
    <property type="component" value="Unassembled WGS sequence"/>
</dbReference>
<evidence type="ECO:0000256" key="2">
    <source>
        <dbReference type="ARBA" id="ARBA00005791"/>
    </source>
</evidence>
<evidence type="ECO:0000256" key="6">
    <source>
        <dbReference type="ARBA" id="ARBA00023157"/>
    </source>
</evidence>
<evidence type="ECO:0000313" key="10">
    <source>
        <dbReference type="EMBL" id="RZS54803.1"/>
    </source>
</evidence>
<keyword evidence="11" id="KW-1185">Reference proteome</keyword>
<dbReference type="SUPFAM" id="SSF52833">
    <property type="entry name" value="Thioredoxin-like"/>
    <property type="match status" value="1"/>
</dbReference>
<dbReference type="InterPro" id="IPR006311">
    <property type="entry name" value="TAT_signal"/>
</dbReference>
<accession>A0A4Q7LKY1</accession>
<dbReference type="RefSeq" id="WP_338054448.1">
    <property type="nucleotide sequence ID" value="NZ_SGWV01000009.1"/>
</dbReference>
<reference evidence="10 11" key="1">
    <citation type="submission" date="2019-02" db="EMBL/GenBank/DDBJ databases">
        <title>Genomic Encyclopedia of Type Strains, Phase IV (KMG-IV): sequencing the most valuable type-strain genomes for metagenomic binning, comparative biology and taxonomic classification.</title>
        <authorList>
            <person name="Goeker M."/>
        </authorList>
    </citation>
    <scope>NUCLEOTIDE SEQUENCE [LARGE SCALE GENOMIC DNA]</scope>
    <source>
        <strain evidence="10 11">DSM 10617</strain>
    </source>
</reference>
<evidence type="ECO:0000256" key="3">
    <source>
        <dbReference type="ARBA" id="ARBA00013831"/>
    </source>
</evidence>
<evidence type="ECO:0000313" key="11">
    <source>
        <dbReference type="Proteomes" id="UP000293433"/>
    </source>
</evidence>
<feature type="domain" description="Thioredoxin" evidence="9">
    <location>
        <begin position="15"/>
        <end position="141"/>
    </location>
</feature>
<comment type="caution">
    <text evidence="10">The sequence shown here is derived from an EMBL/GenBank/DDBJ whole genome shotgun (WGS) entry which is preliminary data.</text>
</comment>
<dbReference type="PANTHER" id="PTHR35891:SF3">
    <property type="entry name" value="THIOL:DISULFIDE INTERCHANGE PROTEIN DSBL"/>
    <property type="match status" value="1"/>
</dbReference>
<gene>
    <name evidence="10" type="ORF">EV685_2287</name>
</gene>
<dbReference type="PROSITE" id="PS00194">
    <property type="entry name" value="THIOREDOXIN_1"/>
    <property type="match status" value="1"/>
</dbReference>
<dbReference type="PANTHER" id="PTHR35891">
    <property type="entry name" value="THIOL:DISULFIDE INTERCHANGE PROTEIN DSBA"/>
    <property type="match status" value="1"/>
</dbReference>
<dbReference type="PROSITE" id="PS51352">
    <property type="entry name" value="THIOREDOXIN_2"/>
    <property type="match status" value="1"/>
</dbReference>
<dbReference type="InterPro" id="IPR001853">
    <property type="entry name" value="DSBA-like_thioredoxin_dom"/>
</dbReference>
<protein>
    <recommendedName>
        <fullName evidence="3">Thiol:disulfide interchange protein DsbA</fullName>
    </recommendedName>
</protein>
<comment type="similarity">
    <text evidence="2">Belongs to the thioredoxin family. DsbA subfamily.</text>
</comment>
<dbReference type="Pfam" id="PF01323">
    <property type="entry name" value="DSBA"/>
    <property type="match status" value="1"/>
</dbReference>
<dbReference type="InterPro" id="IPR017937">
    <property type="entry name" value="Thioredoxin_CS"/>
</dbReference>
<keyword evidence="6" id="KW-1015">Disulfide bond</keyword>
<dbReference type="InterPro" id="IPR050824">
    <property type="entry name" value="Thiol_disulfide_DsbA"/>
</dbReference>
<dbReference type="InterPro" id="IPR036249">
    <property type="entry name" value="Thioredoxin-like_sf"/>
</dbReference>
<dbReference type="EMBL" id="SGWV01000009">
    <property type="protein sequence ID" value="RZS54803.1"/>
    <property type="molecule type" value="Genomic_DNA"/>
</dbReference>